<dbReference type="InterPro" id="IPR042267">
    <property type="entry name" value="VTC_sf"/>
</dbReference>
<dbReference type="GO" id="GO:0006799">
    <property type="term" value="P:polyphosphate biosynthetic process"/>
    <property type="evidence" value="ECO:0007669"/>
    <property type="project" value="UniProtKB-ARBA"/>
</dbReference>
<reference evidence="2 3" key="1">
    <citation type="submission" date="2019-01" db="EMBL/GenBank/DDBJ databases">
        <title>PMF-metabolizing Aryl O-demethylase.</title>
        <authorList>
            <person name="Kim M."/>
        </authorList>
    </citation>
    <scope>NUCLEOTIDE SEQUENCE [LARGE SCALE GENOMIC DNA]</scope>
    <source>
        <strain evidence="2 3">PMF1</strain>
    </source>
</reference>
<protein>
    <recommendedName>
        <fullName evidence="1">VTC domain-containing protein</fullName>
    </recommendedName>
</protein>
<dbReference type="Gene3D" id="3.20.100.30">
    <property type="entry name" value="VTC, catalytic tunnel domain"/>
    <property type="match status" value="1"/>
</dbReference>
<evidence type="ECO:0000259" key="1">
    <source>
        <dbReference type="Pfam" id="PF09359"/>
    </source>
</evidence>
<dbReference type="RefSeq" id="WP_130182799.1">
    <property type="nucleotide sequence ID" value="NZ_CP035945.1"/>
</dbReference>
<dbReference type="AlphaFoldDB" id="A0A4P6M8H4"/>
<feature type="domain" description="VTC" evidence="1">
    <location>
        <begin position="6"/>
        <end position="222"/>
    </location>
</feature>
<evidence type="ECO:0000313" key="3">
    <source>
        <dbReference type="Proteomes" id="UP000289794"/>
    </source>
</evidence>
<accession>A0A4P6M8H4</accession>
<dbReference type="Pfam" id="PF09359">
    <property type="entry name" value="VTC"/>
    <property type="match status" value="1"/>
</dbReference>
<evidence type="ECO:0000313" key="2">
    <source>
        <dbReference type="EMBL" id="QBE99877.1"/>
    </source>
</evidence>
<dbReference type="InterPro" id="IPR018966">
    <property type="entry name" value="VTC_domain"/>
</dbReference>
<name>A0A4P6M8H4_9FIRM</name>
<sequence>MREVLRQEKKYLMSYEQFRKLDNTFEKVLHPDPHNGVMGYAVRSLYFDTLQERDFYEKEDGLEIRRKIRLRTYDPASDFAMLEMKQKQGDNQKKRSLRVSREDAIELSQGRYGCLLGYEDPFAKECYGLMTMMLYRPKSIVEYQRKAYIASENKTRITFDFDIKATESDFRIFAPDINQNPVMDKYLVVMEVKYSGFMLSYIKKMVSLEGKSPLSVSKYSLSRSASLHFLF</sequence>
<gene>
    <name evidence="2" type="ORF">PMF13cell1_05471</name>
</gene>
<dbReference type="CDD" id="cd07750">
    <property type="entry name" value="PolyPPase_VTC_like"/>
    <property type="match status" value="1"/>
</dbReference>
<dbReference type="EMBL" id="CP035945">
    <property type="protein sequence ID" value="QBE99877.1"/>
    <property type="molecule type" value="Genomic_DNA"/>
</dbReference>
<organism evidence="2 3">
    <name type="scientific">Blautia producta</name>
    <dbReference type="NCBI Taxonomy" id="33035"/>
    <lineage>
        <taxon>Bacteria</taxon>
        <taxon>Bacillati</taxon>
        <taxon>Bacillota</taxon>
        <taxon>Clostridia</taxon>
        <taxon>Lachnospirales</taxon>
        <taxon>Lachnospiraceae</taxon>
        <taxon>Blautia</taxon>
    </lineage>
</organism>
<dbReference type="KEGG" id="bpro:PMF13cell1_05471"/>
<dbReference type="Proteomes" id="UP000289794">
    <property type="component" value="Chromosome"/>
</dbReference>
<proteinExistence type="predicted"/>